<evidence type="ECO:0000256" key="1">
    <source>
        <dbReference type="SAM" id="MobiDB-lite"/>
    </source>
</evidence>
<dbReference type="EMBL" id="PUFO01000107">
    <property type="protein sequence ID" value="TDG71164.1"/>
    <property type="molecule type" value="Genomic_DNA"/>
</dbReference>
<feature type="domain" description="NAD(P)-binding" evidence="2">
    <location>
        <begin position="8"/>
        <end position="190"/>
    </location>
</feature>
<dbReference type="AlphaFoldDB" id="A0A4R5NDG4"/>
<dbReference type="Proteomes" id="UP000294854">
    <property type="component" value="Unassembled WGS sequence"/>
</dbReference>
<keyword evidence="4" id="KW-1185">Reference proteome</keyword>
<dbReference type="InterPro" id="IPR016040">
    <property type="entry name" value="NAD(P)-bd_dom"/>
</dbReference>
<evidence type="ECO:0000313" key="4">
    <source>
        <dbReference type="Proteomes" id="UP000294854"/>
    </source>
</evidence>
<dbReference type="PANTHER" id="PTHR43355">
    <property type="entry name" value="FLAVIN REDUCTASE (NADPH)"/>
    <property type="match status" value="1"/>
</dbReference>
<comment type="caution">
    <text evidence="3">The sequence shown here is derived from an EMBL/GenBank/DDBJ whole genome shotgun (WGS) entry which is preliminary data.</text>
</comment>
<name>A0A4R5NDG4_9LACO</name>
<gene>
    <name evidence="3" type="ORF">C5L31_001851</name>
</gene>
<dbReference type="SUPFAM" id="SSF51735">
    <property type="entry name" value="NAD(P)-binding Rossmann-fold domains"/>
    <property type="match status" value="1"/>
</dbReference>
<dbReference type="GO" id="GO:0042602">
    <property type="term" value="F:riboflavin reductase (NADPH) activity"/>
    <property type="evidence" value="ECO:0007669"/>
    <property type="project" value="TreeGrafter"/>
</dbReference>
<dbReference type="Gene3D" id="3.40.50.720">
    <property type="entry name" value="NAD(P)-binding Rossmann-like Domain"/>
    <property type="match status" value="1"/>
</dbReference>
<dbReference type="GO" id="GO:0004074">
    <property type="term" value="F:biliverdin reductase [NAD(P)H] activity"/>
    <property type="evidence" value="ECO:0007669"/>
    <property type="project" value="TreeGrafter"/>
</dbReference>
<dbReference type="RefSeq" id="WP_010619503.1">
    <property type="nucleotide sequence ID" value="NZ_CP042371.1"/>
</dbReference>
<dbReference type="Pfam" id="PF13460">
    <property type="entry name" value="NAD_binding_10"/>
    <property type="match status" value="1"/>
</dbReference>
<dbReference type="InterPro" id="IPR036291">
    <property type="entry name" value="NAD(P)-bd_dom_sf"/>
</dbReference>
<dbReference type="STRING" id="1122149.FD44_GL000474"/>
<evidence type="ECO:0000313" key="3">
    <source>
        <dbReference type="EMBL" id="TDG71164.1"/>
    </source>
</evidence>
<protein>
    <recommendedName>
        <fullName evidence="2">NAD(P)-binding domain-containing protein</fullName>
    </recommendedName>
</protein>
<feature type="region of interest" description="Disordered" evidence="1">
    <location>
        <begin position="194"/>
        <end position="213"/>
    </location>
</feature>
<sequence length="213" mass="23723">MTKIMIIGAYGKTAQLLTERLLSETQNDLILFLRKAERLNKYTNNKRVQLIDGDVLDTEQLYTAMADVDLVYSNLGGINLAEQIQSVLDAMKNANKQRFVYISSLGAHHEVPGNFGKWNEQAIAAYLPGFRAAAKLVAESGLQYTEVRPAWLTNTDEVDYETTQGSEPFKGTEVSRKSVADFVFKVVTDPKTHLNESVGLNKPNTDGDKPSFM</sequence>
<accession>A0A4R5NDG4</accession>
<proteinExistence type="predicted"/>
<organism evidence="3 4">
    <name type="scientific">Secundilactobacillus malefermentans</name>
    <dbReference type="NCBI Taxonomy" id="176292"/>
    <lineage>
        <taxon>Bacteria</taxon>
        <taxon>Bacillati</taxon>
        <taxon>Bacillota</taxon>
        <taxon>Bacilli</taxon>
        <taxon>Lactobacillales</taxon>
        <taxon>Lactobacillaceae</taxon>
        <taxon>Secundilactobacillus</taxon>
    </lineage>
</organism>
<dbReference type="OrthoDB" id="9803892at2"/>
<evidence type="ECO:0000259" key="2">
    <source>
        <dbReference type="Pfam" id="PF13460"/>
    </source>
</evidence>
<dbReference type="PANTHER" id="PTHR43355:SF2">
    <property type="entry name" value="FLAVIN REDUCTASE (NADPH)"/>
    <property type="match status" value="1"/>
</dbReference>
<dbReference type="InterPro" id="IPR051606">
    <property type="entry name" value="Polyketide_Oxido-like"/>
</dbReference>
<reference evidence="3 4" key="1">
    <citation type="journal article" date="2019" name="Appl. Microbiol. Biotechnol.">
        <title>Uncovering carbohydrate metabolism through a genotype-phenotype association study of 56 lactic acid bacteria genomes.</title>
        <authorList>
            <person name="Buron-Moles G."/>
            <person name="Chailyan A."/>
            <person name="Dolejs I."/>
            <person name="Forster J."/>
            <person name="Miks M.H."/>
        </authorList>
    </citation>
    <scope>NUCLEOTIDE SEQUENCE [LARGE SCALE GENOMIC DNA]</scope>
    <source>
        <strain evidence="3 4">ATCC 49373</strain>
    </source>
</reference>